<keyword evidence="2" id="KW-1185">Reference proteome</keyword>
<protein>
    <submittedName>
        <fullName evidence="1">Uncharacterized protein</fullName>
    </submittedName>
</protein>
<dbReference type="RefSeq" id="WP_369455958.1">
    <property type="nucleotide sequence ID" value="NZ_JBGCUO010000001.1"/>
</dbReference>
<gene>
    <name evidence="1" type="ORF">AB5I84_11265</name>
</gene>
<dbReference type="Proteomes" id="UP001562065">
    <property type="component" value="Unassembled WGS sequence"/>
</dbReference>
<sequence>MTLSQALRWLDDVEYVIECLALNATAEARAALVELILDAESDQHLDGADRARVLDALEGARAALITPPESPEAQPAYLLSRLTRHLWRQVH</sequence>
<comment type="caution">
    <text evidence="1">The sequence shown here is derived from an EMBL/GenBank/DDBJ whole genome shotgun (WGS) entry which is preliminary data.</text>
</comment>
<proteinExistence type="predicted"/>
<accession>A0ABV4AIS9</accession>
<name>A0ABV4AIS9_9GAMM</name>
<dbReference type="EMBL" id="JBGCUO010000001">
    <property type="protein sequence ID" value="MEY1662729.1"/>
    <property type="molecule type" value="Genomic_DNA"/>
</dbReference>
<evidence type="ECO:0000313" key="2">
    <source>
        <dbReference type="Proteomes" id="UP001562065"/>
    </source>
</evidence>
<organism evidence="1 2">
    <name type="scientific">Isoalcanivorax beigongshangi</name>
    <dbReference type="NCBI Taxonomy" id="3238810"/>
    <lineage>
        <taxon>Bacteria</taxon>
        <taxon>Pseudomonadati</taxon>
        <taxon>Pseudomonadota</taxon>
        <taxon>Gammaproteobacteria</taxon>
        <taxon>Oceanospirillales</taxon>
        <taxon>Alcanivoracaceae</taxon>
        <taxon>Isoalcanivorax</taxon>
    </lineage>
</organism>
<reference evidence="1 2" key="1">
    <citation type="submission" date="2024-07" db="EMBL/GenBank/DDBJ databases">
        <authorList>
            <person name="Ren Q."/>
        </authorList>
    </citation>
    <scope>NUCLEOTIDE SEQUENCE [LARGE SCALE GENOMIC DNA]</scope>
    <source>
        <strain evidence="1 2">REN37</strain>
    </source>
</reference>
<evidence type="ECO:0000313" key="1">
    <source>
        <dbReference type="EMBL" id="MEY1662729.1"/>
    </source>
</evidence>